<evidence type="ECO:0000256" key="1">
    <source>
        <dbReference type="SAM" id="MobiDB-lite"/>
    </source>
</evidence>
<protein>
    <recommendedName>
        <fullName evidence="4">Protein FAM196B</fullName>
    </recommendedName>
</protein>
<evidence type="ECO:0000313" key="3">
    <source>
        <dbReference type="Proteomes" id="UP001352852"/>
    </source>
</evidence>
<feature type="region of interest" description="Disordered" evidence="1">
    <location>
        <begin position="54"/>
        <end position="73"/>
    </location>
</feature>
<dbReference type="Proteomes" id="UP001352852">
    <property type="component" value="Unassembled WGS sequence"/>
</dbReference>
<feature type="compositionally biased region" description="Polar residues" evidence="1">
    <location>
        <begin position="64"/>
        <end position="73"/>
    </location>
</feature>
<comment type="caution">
    <text evidence="2">The sequence shown here is derived from an EMBL/GenBank/DDBJ whole genome shotgun (WGS) entry which is preliminary data.</text>
</comment>
<reference evidence="2 3" key="1">
    <citation type="submission" date="2021-06" db="EMBL/GenBank/DDBJ databases">
        <authorList>
            <person name="Palmer J.M."/>
        </authorList>
    </citation>
    <scope>NUCLEOTIDE SEQUENCE [LARGE SCALE GENOMIC DNA]</scope>
    <source>
        <strain evidence="2 3">CL_MEX2019</strain>
        <tissue evidence="2">Muscle</tissue>
    </source>
</reference>
<organism evidence="2 3">
    <name type="scientific">Characodon lateralis</name>
    <dbReference type="NCBI Taxonomy" id="208331"/>
    <lineage>
        <taxon>Eukaryota</taxon>
        <taxon>Metazoa</taxon>
        <taxon>Chordata</taxon>
        <taxon>Craniata</taxon>
        <taxon>Vertebrata</taxon>
        <taxon>Euteleostomi</taxon>
        <taxon>Actinopterygii</taxon>
        <taxon>Neopterygii</taxon>
        <taxon>Teleostei</taxon>
        <taxon>Neoteleostei</taxon>
        <taxon>Acanthomorphata</taxon>
        <taxon>Ovalentaria</taxon>
        <taxon>Atherinomorphae</taxon>
        <taxon>Cyprinodontiformes</taxon>
        <taxon>Goodeidae</taxon>
        <taxon>Characodon</taxon>
    </lineage>
</organism>
<name>A0ABU7DX25_9TELE</name>
<accession>A0ABU7DX25</accession>
<proteinExistence type="predicted"/>
<keyword evidence="3" id="KW-1185">Reference proteome</keyword>
<evidence type="ECO:0000313" key="2">
    <source>
        <dbReference type="EMBL" id="MED6279603.1"/>
    </source>
</evidence>
<dbReference type="InterPro" id="IPR029337">
    <property type="entry name" value="INSYN2"/>
</dbReference>
<dbReference type="Pfam" id="PF15265">
    <property type="entry name" value="FAM196"/>
    <property type="match status" value="1"/>
</dbReference>
<feature type="compositionally biased region" description="Polar residues" evidence="1">
    <location>
        <begin position="825"/>
        <end position="840"/>
    </location>
</feature>
<dbReference type="PANTHER" id="PTHR28682:SF2">
    <property type="entry name" value="PROTEIN INSYN2B"/>
    <property type="match status" value="1"/>
</dbReference>
<feature type="compositionally biased region" description="Polar residues" evidence="1">
    <location>
        <begin position="572"/>
        <end position="602"/>
    </location>
</feature>
<feature type="region of interest" description="Disordered" evidence="1">
    <location>
        <begin position="816"/>
        <end position="878"/>
    </location>
</feature>
<dbReference type="EMBL" id="JAHUTJ010041085">
    <property type="protein sequence ID" value="MED6279603.1"/>
    <property type="molecule type" value="Genomic_DNA"/>
</dbReference>
<feature type="compositionally biased region" description="Polar residues" evidence="1">
    <location>
        <begin position="848"/>
        <end position="878"/>
    </location>
</feature>
<evidence type="ECO:0008006" key="4">
    <source>
        <dbReference type="Google" id="ProtNLM"/>
    </source>
</evidence>
<feature type="region of interest" description="Disordered" evidence="1">
    <location>
        <begin position="571"/>
        <end position="608"/>
    </location>
</feature>
<sequence>MGRRAADLTTPVPVLGVPASVGVRSWKSTEGDRRGGALLQTWGQCNIGVQTSPGISRPPVQLPDSLSNSVTQTSNSCITKETETISLHTKNDNEKRAILRQKTEETKIKKEVTFKALGDVASKDVAGCQKRSGGTYCYAMAIKTKPLIAGTTNSSRPRLKCSTRYINGSVVDAEAIGGISEANDDAEAAKSATSHGRALHHPYAGQSGKSLSLSLAMARKICNHCGGKQSITSRGTILGENRPISDAVFEEKPSKPALTSQFTDTYLQLTHTLNQNQLNSHSSQVKKTEIAGNPHLLYLNEEIRYRRTPHPACPIHSRGSLATLFHTHTSSEVTSIKPETILHTETATVTKTAIESRQKISTINSLTKPMQDNKPPLVESLRLTPQMATAIKTFQTSSKHLKTSPHNSLRDNILRNVCVSVHAAPVSPPLYTVAMGTQRTSSTLTEKTFNLETMSRHSNFVSQEILHSTDKAQILKSEHSSNLKLVSSQPDLYKCQEKALSRAADVSPAKMSFMDNAAQFPASANPPQKPAPHSLLSTVVPKITLNYKVNPDQITCRRNTDKAVVPQIHSARPNSTNSESALHIPASSTHTISGVSKSSDPSGESPAAPCSKIASDCTLYKNTTCRSIKTELKKATSLAGSLPAPSTERQANVAAFSTCLLQLTETTEVLRNNEAHDKNKAHHTQTPDIRSQDNNKHYVQVVIPSQQSNSITTPLTAKLQNTSESVNIGIDAKSYHTNPIISPTGELQSDKNKSRDIVINELVVCESEEHENSKCSQVTNLQNCFSPIKSSTFHLHGCLNREQQRLKHYQGYMQTDHQGHCTASPPGQTPSHSDSDTQQFALGAAASHANSKCESNADGQKHPSYSSPPVATQTNCESTFSQTNTQVNPVTPSTGCQYSHFDITLRRQTHTSPEHSVSVPASLTSEGGLPAHTGPEWDFVLQPSALLSKSRPPLHSREVEAISRPYLKVSPAAPQLVPGGTRLSHSHPSDAALLLPPSRQCCRSAGLEQRLKTVEASLAANKDRITTLLNIIQDLETCNAPNSLRRCCKSGLDLKNCSTCQKTACIVYSVEYDFRQQERHFLEVLNHSPSDSNVFPAHLVEPLNLGLLRNVIFKKFSKTKLKTKKVCKTLLKWIPRKIH</sequence>
<gene>
    <name evidence="2" type="ORF">CHARACLAT_002459</name>
</gene>
<dbReference type="PANTHER" id="PTHR28682">
    <property type="entry name" value="INHIBITORY SYNAPTIC FACTOR 2A-RELATED"/>
    <property type="match status" value="1"/>
</dbReference>